<feature type="transmembrane region" description="Helical" evidence="2">
    <location>
        <begin position="474"/>
        <end position="493"/>
    </location>
</feature>
<keyword evidence="7" id="KW-1185">Reference proteome</keyword>
<name>A0ABT7SMA6_9CELL</name>
<dbReference type="Proteomes" id="UP001529338">
    <property type="component" value="Unassembled WGS sequence"/>
</dbReference>
<dbReference type="InterPro" id="IPR018702">
    <property type="entry name" value="DUF2207"/>
</dbReference>
<dbReference type="EMBL" id="JAUCGQ010000004">
    <property type="protein sequence ID" value="MDM7856649.1"/>
    <property type="molecule type" value="Genomic_DNA"/>
</dbReference>
<comment type="caution">
    <text evidence="6">The sequence shown here is derived from an EMBL/GenBank/DDBJ whole genome shotgun (WGS) entry which is preliminary data.</text>
</comment>
<protein>
    <submittedName>
        <fullName evidence="6">DUF2207 domain-containing protein</fullName>
    </submittedName>
</protein>
<feature type="chain" id="PRO_5045133531" evidence="3">
    <location>
        <begin position="28"/>
        <end position="633"/>
    </location>
</feature>
<evidence type="ECO:0000259" key="5">
    <source>
        <dbReference type="Pfam" id="PF20990"/>
    </source>
</evidence>
<reference evidence="6 7" key="1">
    <citation type="submission" date="2023-06" db="EMBL/GenBank/DDBJ databases">
        <title>Cellulomonas sp. MW4 Whole genome sequence.</title>
        <authorList>
            <person name="Park S."/>
        </authorList>
    </citation>
    <scope>NUCLEOTIDE SEQUENCE [LARGE SCALE GENOMIC DNA]</scope>
    <source>
        <strain evidence="6 7">MW4</strain>
    </source>
</reference>
<proteinExistence type="predicted"/>
<evidence type="ECO:0000256" key="2">
    <source>
        <dbReference type="SAM" id="Phobius"/>
    </source>
</evidence>
<gene>
    <name evidence="6" type="ORF">QRT04_17045</name>
</gene>
<feature type="region of interest" description="Disordered" evidence="1">
    <location>
        <begin position="608"/>
        <end position="633"/>
    </location>
</feature>
<feature type="domain" description="Predicted membrane protein YciQ-like C-terminal" evidence="5">
    <location>
        <begin position="323"/>
        <end position="554"/>
    </location>
</feature>
<evidence type="ECO:0000256" key="1">
    <source>
        <dbReference type="SAM" id="MobiDB-lite"/>
    </source>
</evidence>
<dbReference type="RefSeq" id="WP_289456932.1">
    <property type="nucleotide sequence ID" value="NZ_JAUCGQ010000004.1"/>
</dbReference>
<dbReference type="Pfam" id="PF09972">
    <property type="entry name" value="DUF2207"/>
    <property type="match status" value="1"/>
</dbReference>
<evidence type="ECO:0000259" key="4">
    <source>
        <dbReference type="Pfam" id="PF09972"/>
    </source>
</evidence>
<evidence type="ECO:0000313" key="7">
    <source>
        <dbReference type="Proteomes" id="UP001529338"/>
    </source>
</evidence>
<keyword evidence="2" id="KW-0812">Transmembrane</keyword>
<dbReference type="Pfam" id="PF20990">
    <property type="entry name" value="DUF2207_C"/>
    <property type="match status" value="1"/>
</dbReference>
<organism evidence="6 7">
    <name type="scientific">Cellulomonas alba</name>
    <dbReference type="NCBI Taxonomy" id="3053467"/>
    <lineage>
        <taxon>Bacteria</taxon>
        <taxon>Bacillati</taxon>
        <taxon>Actinomycetota</taxon>
        <taxon>Actinomycetes</taxon>
        <taxon>Micrococcales</taxon>
        <taxon>Cellulomonadaceae</taxon>
        <taxon>Cellulomonas</taxon>
    </lineage>
</organism>
<feature type="compositionally biased region" description="Gly residues" evidence="1">
    <location>
        <begin position="609"/>
        <end position="633"/>
    </location>
</feature>
<evidence type="ECO:0000313" key="6">
    <source>
        <dbReference type="EMBL" id="MDM7856649.1"/>
    </source>
</evidence>
<accession>A0ABT7SMA6</accession>
<feature type="domain" description="DUF2207" evidence="4">
    <location>
        <begin position="47"/>
        <end position="235"/>
    </location>
</feature>
<sequence>MRRALLAAAAAAVVALGTLALAGPAAAAPPVAGRASVVAGPQTSGREITRYDATATLDADGKAHVVIDFDFDFGDNPGHGPFLTLVTRQGYDDQHDRAFRYSDITSSSSTGAPAKLNREDTDNAIILRIGDPDRGDISGTQTYRVSYTVDGLVNPANPDHSGDELYWNVIGSGWEVPLDAISVKVTGPADVEGAACFAGPSGSTDSCTSAQHSGPTSTFTQDALAVGDQLSTVTGWPGGTFPGVEPIIVAKPDPAAAFRPLTPWGAVALALLVAGVVLAVRRIRRVGRDRAYLGLTPGLRPGAGQTSGSGYRDKRAPIAVQFTPPDGVRPGQVGTLVDEKADPVDVTATLVDLAVRGYLRIEAVPRSNPEKAPKDWTLVQLEPPPGELHPYEATLLNALFTGRSSVRLSDLRTTFASSMKQVQDGLYEDVTRLGWFRSNPSSVRAGWVGGGIALLVAGGLIGFFLLAAGIDWRGVALVPIALVVIGIVVAAMAKWAPARTEDGTAVLAQTLGFRQYIATAEANQIRFEEGQDVFSRYLPYAIIFGLTDRWARVFAELAAQGRAVAQPSWYVGGGFYPGPGLFWATGLASSMDRFSSIATSSLSAPTPGSSGGSGFSGGGFSGGGVGGGGGGGW</sequence>
<keyword evidence="3" id="KW-0732">Signal</keyword>
<feature type="transmembrane region" description="Helical" evidence="2">
    <location>
        <begin position="261"/>
        <end position="280"/>
    </location>
</feature>
<dbReference type="InterPro" id="IPR048389">
    <property type="entry name" value="YciQ-like_C"/>
</dbReference>
<keyword evidence="2" id="KW-0472">Membrane</keyword>
<feature type="transmembrane region" description="Helical" evidence="2">
    <location>
        <begin position="445"/>
        <end position="468"/>
    </location>
</feature>
<keyword evidence="2" id="KW-1133">Transmembrane helix</keyword>
<feature type="signal peptide" evidence="3">
    <location>
        <begin position="1"/>
        <end position="27"/>
    </location>
</feature>
<evidence type="ECO:0000256" key="3">
    <source>
        <dbReference type="SAM" id="SignalP"/>
    </source>
</evidence>